<dbReference type="STRING" id="7868.ENSCMIP00000007505"/>
<feature type="region of interest" description="Disordered" evidence="15">
    <location>
        <begin position="301"/>
        <end position="323"/>
    </location>
</feature>
<dbReference type="Pfam" id="PF00096">
    <property type="entry name" value="zf-C2H2"/>
    <property type="match status" value="3"/>
</dbReference>
<evidence type="ECO:0000256" key="5">
    <source>
        <dbReference type="ARBA" id="ARBA00022771"/>
    </source>
</evidence>
<dbReference type="FunFam" id="3.30.160.60:FF:000117">
    <property type="entry name" value="Zinc finger E-box-binding homeobox 2 isoform 1"/>
    <property type="match status" value="1"/>
</dbReference>
<evidence type="ECO:0000256" key="4">
    <source>
        <dbReference type="ARBA" id="ARBA00022737"/>
    </source>
</evidence>
<dbReference type="SMART" id="SM00355">
    <property type="entry name" value="ZnF_C2H2"/>
    <property type="match status" value="7"/>
</dbReference>
<dbReference type="SUPFAM" id="SSF46689">
    <property type="entry name" value="Homeodomain-like"/>
    <property type="match status" value="1"/>
</dbReference>
<feature type="region of interest" description="Disordered" evidence="15">
    <location>
        <begin position="545"/>
        <end position="570"/>
    </location>
</feature>
<dbReference type="Gene3D" id="3.30.160.60">
    <property type="entry name" value="Classic Zinc Finger"/>
    <property type="match status" value="6"/>
</dbReference>
<feature type="domain" description="C2H2-type" evidence="16">
    <location>
        <begin position="942"/>
        <end position="970"/>
    </location>
</feature>
<evidence type="ECO:0000256" key="15">
    <source>
        <dbReference type="SAM" id="MobiDB-lite"/>
    </source>
</evidence>
<feature type="compositionally biased region" description="Polar residues" evidence="15">
    <location>
        <begin position="830"/>
        <end position="847"/>
    </location>
</feature>
<feature type="domain" description="C2H2-type" evidence="16">
    <location>
        <begin position="238"/>
        <end position="265"/>
    </location>
</feature>
<protein>
    <recommendedName>
        <fullName evidence="12">Zinc finger E-box-binding homeobox 1</fullName>
    </recommendedName>
    <alternativeName>
        <fullName evidence="13">Transcription factor 8</fullName>
    </alternativeName>
</protein>
<evidence type="ECO:0000256" key="3">
    <source>
        <dbReference type="ARBA" id="ARBA00022723"/>
    </source>
</evidence>
<evidence type="ECO:0000256" key="10">
    <source>
        <dbReference type="ARBA" id="ARBA00023163"/>
    </source>
</evidence>
<evidence type="ECO:0000256" key="2">
    <source>
        <dbReference type="ARBA" id="ARBA00009867"/>
    </source>
</evidence>
<feature type="domain" description="C2H2-type" evidence="16">
    <location>
        <begin position="886"/>
        <end position="913"/>
    </location>
</feature>
<dbReference type="AlphaFoldDB" id="A0A4W3GWW6"/>
<feature type="compositionally biased region" description="Acidic residues" evidence="15">
    <location>
        <begin position="1033"/>
        <end position="1050"/>
    </location>
</feature>
<dbReference type="GO" id="GO:0000978">
    <property type="term" value="F:RNA polymerase II cis-regulatory region sequence-specific DNA binding"/>
    <property type="evidence" value="ECO:0007669"/>
    <property type="project" value="TreeGrafter"/>
</dbReference>
<dbReference type="PANTHER" id="PTHR24391">
    <property type="entry name" value="HISTONE H4 TRANSCRIPTION FACTOR-RELATED"/>
    <property type="match status" value="1"/>
</dbReference>
<dbReference type="PANTHER" id="PTHR24391:SF17">
    <property type="entry name" value="ZINC FINGER E-BOX-BINDING HOMEOBOX 1"/>
    <property type="match status" value="1"/>
</dbReference>
<dbReference type="GO" id="GO:0000122">
    <property type="term" value="P:negative regulation of transcription by RNA polymerase II"/>
    <property type="evidence" value="ECO:0007669"/>
    <property type="project" value="UniProtKB-ARBA"/>
</dbReference>
<feature type="compositionally biased region" description="Acidic residues" evidence="15">
    <location>
        <begin position="107"/>
        <end position="117"/>
    </location>
</feature>
<feature type="compositionally biased region" description="Acidic residues" evidence="15">
    <location>
        <begin position="713"/>
        <end position="722"/>
    </location>
</feature>
<feature type="domain" description="C2H2-type" evidence="16">
    <location>
        <begin position="197"/>
        <end position="224"/>
    </location>
</feature>
<dbReference type="Gene3D" id="1.10.10.60">
    <property type="entry name" value="Homeodomain-like"/>
    <property type="match status" value="1"/>
</dbReference>
<reference evidence="18" key="1">
    <citation type="journal article" date="2006" name="Science">
        <title>Ancient noncoding elements conserved in the human genome.</title>
        <authorList>
            <person name="Venkatesh B."/>
            <person name="Kirkness E.F."/>
            <person name="Loh Y.H."/>
            <person name="Halpern A.L."/>
            <person name="Lee A.P."/>
            <person name="Johnson J."/>
            <person name="Dandona N."/>
            <person name="Viswanathan L.D."/>
            <person name="Tay A."/>
            <person name="Venter J.C."/>
            <person name="Strausberg R.L."/>
            <person name="Brenner S."/>
        </authorList>
    </citation>
    <scope>NUCLEOTIDE SEQUENCE [LARGE SCALE GENOMIC DNA]</scope>
</reference>
<dbReference type="InParanoid" id="A0A4W3GWW6"/>
<dbReference type="FunFam" id="3.30.160.60:FF:000082">
    <property type="entry name" value="Putative zinc finger E-box-binding homeobox 2"/>
    <property type="match status" value="1"/>
</dbReference>
<reference evidence="17" key="4">
    <citation type="submission" date="2025-08" db="UniProtKB">
        <authorList>
            <consortium name="Ensembl"/>
        </authorList>
    </citation>
    <scope>IDENTIFICATION</scope>
</reference>
<proteinExistence type="inferred from homology"/>
<dbReference type="InterPro" id="IPR009057">
    <property type="entry name" value="Homeodomain-like_sf"/>
</dbReference>
<dbReference type="GO" id="GO:0000981">
    <property type="term" value="F:DNA-binding transcription factor activity, RNA polymerase II-specific"/>
    <property type="evidence" value="ECO:0007669"/>
    <property type="project" value="TreeGrafter"/>
</dbReference>
<dbReference type="InterPro" id="IPR051574">
    <property type="entry name" value="ZnF_E-box_Homeobox"/>
</dbReference>
<dbReference type="Proteomes" id="UP000314986">
    <property type="component" value="Unassembled WGS sequence"/>
</dbReference>
<keyword evidence="18" id="KW-1185">Reference proteome</keyword>
<dbReference type="FunFam" id="3.30.160.60:FF:000744">
    <property type="entry name" value="zinc finger E-box-binding homeobox 1"/>
    <property type="match status" value="1"/>
</dbReference>
<feature type="region of interest" description="Disordered" evidence="15">
    <location>
        <begin position="43"/>
        <end position="120"/>
    </location>
</feature>
<keyword evidence="3" id="KW-0479">Metal-binding</keyword>
<feature type="domain" description="C2H2-type" evidence="16">
    <location>
        <begin position="914"/>
        <end position="941"/>
    </location>
</feature>
<dbReference type="PROSITE" id="PS50157">
    <property type="entry name" value="ZINC_FINGER_C2H2_2"/>
    <property type="match status" value="6"/>
</dbReference>
<feature type="domain" description="C2H2-type" evidence="16">
    <location>
        <begin position="167"/>
        <end position="195"/>
    </location>
</feature>
<evidence type="ECO:0000256" key="1">
    <source>
        <dbReference type="ARBA" id="ARBA00004123"/>
    </source>
</evidence>
<keyword evidence="6" id="KW-0862">Zinc</keyword>
<evidence type="ECO:0000256" key="7">
    <source>
        <dbReference type="ARBA" id="ARBA00023015"/>
    </source>
</evidence>
<feature type="compositionally biased region" description="Low complexity" evidence="15">
    <location>
        <begin position="310"/>
        <end position="321"/>
    </location>
</feature>
<dbReference type="GO" id="GO:0008270">
    <property type="term" value="F:zinc ion binding"/>
    <property type="evidence" value="ECO:0007669"/>
    <property type="project" value="UniProtKB-KW"/>
</dbReference>
<feature type="compositionally biased region" description="Acidic residues" evidence="15">
    <location>
        <begin position="68"/>
        <end position="83"/>
    </location>
</feature>
<evidence type="ECO:0000313" key="17">
    <source>
        <dbReference type="Ensembl" id="ENSCMIP00000007505.1"/>
    </source>
</evidence>
<feature type="region of interest" description="Disordered" evidence="15">
    <location>
        <begin position="971"/>
        <end position="1178"/>
    </location>
</feature>
<feature type="compositionally biased region" description="Polar residues" evidence="15">
    <location>
        <begin position="986"/>
        <end position="1002"/>
    </location>
</feature>
<dbReference type="FunFam" id="3.30.160.60:FF:000145">
    <property type="entry name" value="Zinc finger protein 574"/>
    <property type="match status" value="1"/>
</dbReference>
<dbReference type="FunCoup" id="A0A4W3GWW6">
    <property type="interactions" value="412"/>
</dbReference>
<evidence type="ECO:0000256" key="9">
    <source>
        <dbReference type="ARBA" id="ARBA00023155"/>
    </source>
</evidence>
<feature type="compositionally biased region" description="Polar residues" evidence="15">
    <location>
        <begin position="858"/>
        <end position="872"/>
    </location>
</feature>
<dbReference type="InterPro" id="IPR008598">
    <property type="entry name" value="Di19_Zn-bd"/>
</dbReference>
<evidence type="ECO:0000256" key="13">
    <source>
        <dbReference type="ARBA" id="ARBA00041235"/>
    </source>
</evidence>
<dbReference type="GO" id="GO:0005634">
    <property type="term" value="C:nucleus"/>
    <property type="evidence" value="ECO:0007669"/>
    <property type="project" value="UniProtKB-SubCell"/>
</dbReference>
<accession>A0A4W3GWW6</accession>
<evidence type="ECO:0000256" key="12">
    <source>
        <dbReference type="ARBA" id="ARBA00039204"/>
    </source>
</evidence>
<comment type="subcellular location">
    <subcellularLocation>
        <location evidence="1">Nucleus</location>
    </subcellularLocation>
</comment>
<reference evidence="17" key="5">
    <citation type="submission" date="2025-09" db="UniProtKB">
        <authorList>
            <consortium name="Ensembl"/>
        </authorList>
    </citation>
    <scope>IDENTIFICATION</scope>
</reference>
<feature type="region of interest" description="Disordered" evidence="15">
    <location>
        <begin position="830"/>
        <end position="879"/>
    </location>
</feature>
<keyword evidence="5 14" id="KW-0863">Zinc-finger</keyword>
<feature type="region of interest" description="Disordered" evidence="15">
    <location>
        <begin position="621"/>
        <end position="661"/>
    </location>
</feature>
<keyword evidence="9" id="KW-0371">Homeobox</keyword>
<evidence type="ECO:0000313" key="18">
    <source>
        <dbReference type="Proteomes" id="UP000314986"/>
    </source>
</evidence>
<keyword evidence="11" id="KW-0539">Nucleus</keyword>
<dbReference type="Ensembl" id="ENSCMIT00000007729.1">
    <property type="protein sequence ID" value="ENSCMIP00000007505.1"/>
    <property type="gene ID" value="ENSCMIG00000004120.1"/>
</dbReference>
<evidence type="ECO:0000256" key="14">
    <source>
        <dbReference type="PROSITE-ProRule" id="PRU00042"/>
    </source>
</evidence>
<keyword evidence="4" id="KW-0677">Repeat</keyword>
<feature type="region of interest" description="Disordered" evidence="15">
    <location>
        <begin position="673"/>
        <end position="736"/>
    </location>
</feature>
<dbReference type="FunFam" id="1.10.10.60:FF:000122">
    <property type="entry name" value="Zinc finger E-box binding homeobox 1"/>
    <property type="match status" value="1"/>
</dbReference>
<dbReference type="PROSITE" id="PS00028">
    <property type="entry name" value="ZINC_FINGER_C2H2_1"/>
    <property type="match status" value="5"/>
</dbReference>
<reference evidence="18" key="3">
    <citation type="journal article" date="2014" name="Nature">
        <title>Elephant shark genome provides unique insights into gnathostome evolution.</title>
        <authorList>
            <consortium name="International Elephant Shark Genome Sequencing Consortium"/>
            <person name="Venkatesh B."/>
            <person name="Lee A.P."/>
            <person name="Ravi V."/>
            <person name="Maurya A.K."/>
            <person name="Lian M.M."/>
            <person name="Swann J.B."/>
            <person name="Ohta Y."/>
            <person name="Flajnik M.F."/>
            <person name="Sutoh Y."/>
            <person name="Kasahara M."/>
            <person name="Hoon S."/>
            <person name="Gangu V."/>
            <person name="Roy S.W."/>
            <person name="Irimia M."/>
            <person name="Korzh V."/>
            <person name="Kondrychyn I."/>
            <person name="Lim Z.W."/>
            <person name="Tay B.H."/>
            <person name="Tohari S."/>
            <person name="Kong K.W."/>
            <person name="Ho S."/>
            <person name="Lorente-Galdos B."/>
            <person name="Quilez J."/>
            <person name="Marques-Bonet T."/>
            <person name="Raney B.J."/>
            <person name="Ingham P.W."/>
            <person name="Tay A."/>
            <person name="Hillier L.W."/>
            <person name="Minx P."/>
            <person name="Boehm T."/>
            <person name="Wilson R.K."/>
            <person name="Brenner S."/>
            <person name="Warren W.C."/>
        </authorList>
    </citation>
    <scope>NUCLEOTIDE SEQUENCE [LARGE SCALE GENOMIC DNA]</scope>
</reference>
<keyword evidence="7" id="KW-0805">Transcription regulation</keyword>
<feature type="compositionally biased region" description="Low complexity" evidence="15">
    <location>
        <begin position="688"/>
        <end position="704"/>
    </location>
</feature>
<keyword evidence="10" id="KW-0804">Transcription</keyword>
<feature type="compositionally biased region" description="Basic and acidic residues" evidence="15">
    <location>
        <begin position="1151"/>
        <end position="1178"/>
    </location>
</feature>
<reference evidence="18" key="2">
    <citation type="journal article" date="2007" name="PLoS Biol.">
        <title>Survey sequencing and comparative analysis of the elephant shark (Callorhinchus milii) genome.</title>
        <authorList>
            <person name="Venkatesh B."/>
            <person name="Kirkness E.F."/>
            <person name="Loh Y.H."/>
            <person name="Halpern A.L."/>
            <person name="Lee A.P."/>
            <person name="Johnson J."/>
            <person name="Dandona N."/>
            <person name="Viswanathan L.D."/>
            <person name="Tay A."/>
            <person name="Venter J.C."/>
            <person name="Strausberg R.L."/>
            <person name="Brenner S."/>
        </authorList>
    </citation>
    <scope>NUCLEOTIDE SEQUENCE [LARGE SCALE GENOMIC DNA]</scope>
</reference>
<name>A0A4W3GWW6_CALMI</name>
<comment type="similarity">
    <text evidence="2">Belongs to the delta-EF1/ZFH-1 C2H2-type zinc-finger family.</text>
</comment>
<dbReference type="GeneTree" id="ENSGT00950000183208"/>
<feature type="compositionally biased region" description="Basic and acidic residues" evidence="15">
    <location>
        <begin position="1003"/>
        <end position="1016"/>
    </location>
</feature>
<feature type="compositionally biased region" description="Polar residues" evidence="15">
    <location>
        <begin position="642"/>
        <end position="661"/>
    </location>
</feature>
<keyword evidence="8" id="KW-0238">DNA-binding</keyword>
<evidence type="ECO:0000259" key="16">
    <source>
        <dbReference type="PROSITE" id="PS50157"/>
    </source>
</evidence>
<dbReference type="Pfam" id="PF05605">
    <property type="entry name" value="zf-Di19"/>
    <property type="match status" value="1"/>
</dbReference>
<dbReference type="InterPro" id="IPR013087">
    <property type="entry name" value="Znf_C2H2_type"/>
</dbReference>
<dbReference type="InterPro" id="IPR036236">
    <property type="entry name" value="Znf_C2H2_sf"/>
</dbReference>
<dbReference type="SUPFAM" id="SSF57667">
    <property type="entry name" value="beta-beta-alpha zinc fingers"/>
    <property type="match status" value="4"/>
</dbReference>
<sequence>MNRASEMVEIYRVTNYNNVVETNSDTDDEDKLHIVEDESVTDAADCDTNALEDDLPTKHTVLPRKDDKEDENDGDDWKEDEDGTKENVDNLGPEAKTRKTGCTANEEGCDSDGDEEQSHDPNVQEYLQQGGTAVIYPEAPEEQHRLGTPEASGQEENGPPDAFAQLLTCPYCDRGYKRLTSLKEHIKYRHEKNEDNFSCSLCSYTFAYRTQLDRHVASHKSGRDQRHVVTQTSGNRKFKCTECGKAFKYKHHLKEHLRIHSGEKPYECPNCKKRFSHSGSYSSHISSKKCIGLISLNGRARSGIKTPQGTSPSLSPSTNSPARTQLRNKLENNKPLQEQPTVNQIKTEPVDYEYKTMVVTSGINCASSFQNVGFSGGTPLQVTTNPSQGVVQAVVLPTVGLVSPISINLSDIQNVLKVAVLENNHVNLPSKEPGTVSSTSVQQNSHSLISSISVPLIDQDGTTKIIINYSLEPSQLQVVPQNLKKEIPNPAEKCVNEKPPEDLSIKSEKTEINEEPVSKTCLLCNECPGGLNALHELKHYQLKNEAHSAEEGPENLPGASESTDKNISSDKEPLKNLLSLLKAYYALNAQPTSEELAKISVAVNLPLEKVKKWFEKMQNGEIPVPPSCPSSPVQSKKESKPDQSISHANTPHTSNLQGDTANSETLQKLTDSPITCKPLNMTSDRSRNNTPSPLNLSSTSSRNSQSYNTPDSTQEDLQEEPLDLSLPRQQKEGIERPPITSVYHSSVHYVQEEPLNLSCLKKEPQNDSISNIEGNPTSAKPINIELPTITTQLPTVVAISNPNGVPCLRALATIKQASFIPQVAYTYSTINSNGPESQEKPNQSNGNHSEEKPEMSSEVVSNADDQNDSDSTPPRKKIRKTENGMYACDLCDKIFQKSSSLLRHKYEHTGKRPHQCGICKKAFKHKHHLIEHTRLHSGEKPYQCDKCGKRFSHSGSYSQHMNHRYSYCKREAEEREGTEQEETGPDSLNNSEYTDTRTSPSHVDSDDKDSITREDESEKEEEEKDSGDAQENCVEEMKDESEEEEGEEETDAKRTDLVSDMEPEDTIDSQKDLEADDTIDSQKDLEADDTIDSQKDLEADDTIDSQKDLEADDTINSQKDLEADDTINSKKDLEADDTINSQKDLEADDTINSKKDLEGEDTINSKKDLEANSADEKM</sequence>
<evidence type="ECO:0000256" key="6">
    <source>
        <dbReference type="ARBA" id="ARBA00022833"/>
    </source>
</evidence>
<evidence type="ECO:0000256" key="11">
    <source>
        <dbReference type="ARBA" id="ARBA00023242"/>
    </source>
</evidence>
<evidence type="ECO:0000256" key="8">
    <source>
        <dbReference type="ARBA" id="ARBA00023125"/>
    </source>
</evidence>
<dbReference type="FunFam" id="3.30.160.60:FF:000013">
    <property type="entry name" value="Putative zinc finger E-box-binding homeobox 2"/>
    <property type="match status" value="2"/>
</dbReference>
<organism evidence="17 18">
    <name type="scientific">Callorhinchus milii</name>
    <name type="common">Ghost shark</name>
    <dbReference type="NCBI Taxonomy" id="7868"/>
    <lineage>
        <taxon>Eukaryota</taxon>
        <taxon>Metazoa</taxon>
        <taxon>Chordata</taxon>
        <taxon>Craniata</taxon>
        <taxon>Vertebrata</taxon>
        <taxon>Chondrichthyes</taxon>
        <taxon>Holocephali</taxon>
        <taxon>Chimaeriformes</taxon>
        <taxon>Callorhinchidae</taxon>
        <taxon>Callorhinchus</taxon>
    </lineage>
</organism>